<name>A0ABV4FC84_BRAEL</name>
<dbReference type="Proteomes" id="UP001565471">
    <property type="component" value="Unassembled WGS sequence"/>
</dbReference>
<proteinExistence type="predicted"/>
<organism evidence="1 2">
    <name type="scientific">Bradyrhizobium elkanii</name>
    <dbReference type="NCBI Taxonomy" id="29448"/>
    <lineage>
        <taxon>Bacteria</taxon>
        <taxon>Pseudomonadati</taxon>
        <taxon>Pseudomonadota</taxon>
        <taxon>Alphaproteobacteria</taxon>
        <taxon>Hyphomicrobiales</taxon>
        <taxon>Nitrobacteraceae</taxon>
        <taxon>Bradyrhizobium</taxon>
    </lineage>
</organism>
<accession>A0ABV4FC84</accession>
<comment type="caution">
    <text evidence="1">The sequence shown here is derived from an EMBL/GenBank/DDBJ whole genome shotgun (WGS) entry which is preliminary data.</text>
</comment>
<dbReference type="EMBL" id="JBGBZA010000002">
    <property type="protein sequence ID" value="MEY9320477.1"/>
    <property type="molecule type" value="Genomic_DNA"/>
</dbReference>
<evidence type="ECO:0000313" key="2">
    <source>
        <dbReference type="Proteomes" id="UP001565471"/>
    </source>
</evidence>
<dbReference type="RefSeq" id="WP_259265649.1">
    <property type="nucleotide sequence ID" value="NZ_CP126026.1"/>
</dbReference>
<gene>
    <name evidence="1" type="ORF">ABIF29_007276</name>
</gene>
<sequence>MTLAIALTMMLAGITSVALECEVAGSVLLGGEVLIARYAM</sequence>
<reference evidence="1 2" key="1">
    <citation type="submission" date="2024-07" db="EMBL/GenBank/DDBJ databases">
        <title>Genomic Encyclopedia of Type Strains, Phase V (KMG-V): Genome sequencing to study the core and pangenomes of soil and plant-associated prokaryotes.</title>
        <authorList>
            <person name="Whitman W."/>
        </authorList>
    </citation>
    <scope>NUCLEOTIDE SEQUENCE [LARGE SCALE GENOMIC DNA]</scope>
    <source>
        <strain evidence="1 2">USDA 415</strain>
    </source>
</reference>
<keyword evidence="2" id="KW-1185">Reference proteome</keyword>
<protein>
    <submittedName>
        <fullName evidence="1">Uncharacterized protein</fullName>
    </submittedName>
</protein>
<evidence type="ECO:0000313" key="1">
    <source>
        <dbReference type="EMBL" id="MEY9320477.1"/>
    </source>
</evidence>